<feature type="transmembrane region" description="Helical" evidence="1">
    <location>
        <begin position="91"/>
        <end position="109"/>
    </location>
</feature>
<keyword evidence="1" id="KW-0472">Membrane</keyword>
<dbReference type="PANTHER" id="PTHR20992:SF9">
    <property type="entry name" value="AT15442P-RELATED"/>
    <property type="match status" value="1"/>
</dbReference>
<evidence type="ECO:0000313" key="3">
    <source>
        <dbReference type="Proteomes" id="UP000050911"/>
    </source>
</evidence>
<evidence type="ECO:0000256" key="1">
    <source>
        <dbReference type="SAM" id="Phobius"/>
    </source>
</evidence>
<dbReference type="PATRIC" id="fig|1302272.5.peg.2097"/>
<dbReference type="OrthoDB" id="9790659at2"/>
<evidence type="ECO:0008006" key="4">
    <source>
        <dbReference type="Google" id="ProtNLM"/>
    </source>
</evidence>
<proteinExistence type="predicted"/>
<feature type="transmembrane region" description="Helical" evidence="1">
    <location>
        <begin position="188"/>
        <end position="208"/>
    </location>
</feature>
<organism evidence="2 3">
    <name type="scientific">Secundilactobacillus kimchicus JCM 15530</name>
    <dbReference type="NCBI Taxonomy" id="1302272"/>
    <lineage>
        <taxon>Bacteria</taxon>
        <taxon>Bacillati</taxon>
        <taxon>Bacillota</taxon>
        <taxon>Bacilli</taxon>
        <taxon>Lactobacillales</taxon>
        <taxon>Lactobacillaceae</taxon>
        <taxon>Secundilactobacillus</taxon>
    </lineage>
</organism>
<dbReference type="InterPro" id="IPR005240">
    <property type="entry name" value="DUF389"/>
</dbReference>
<reference evidence="2 3" key="1">
    <citation type="journal article" date="2015" name="Genome Announc.">
        <title>Expanding the biotechnology potential of lactobacilli through comparative genomics of 213 strains and associated genera.</title>
        <authorList>
            <person name="Sun Z."/>
            <person name="Harris H.M."/>
            <person name="McCann A."/>
            <person name="Guo C."/>
            <person name="Argimon S."/>
            <person name="Zhang W."/>
            <person name="Yang X."/>
            <person name="Jeffery I.B."/>
            <person name="Cooney J.C."/>
            <person name="Kagawa T.F."/>
            <person name="Liu W."/>
            <person name="Song Y."/>
            <person name="Salvetti E."/>
            <person name="Wrobel A."/>
            <person name="Rasinkangas P."/>
            <person name="Parkhill J."/>
            <person name="Rea M.C."/>
            <person name="O'Sullivan O."/>
            <person name="Ritari J."/>
            <person name="Douillard F.P."/>
            <person name="Paul Ross R."/>
            <person name="Yang R."/>
            <person name="Briner A.E."/>
            <person name="Felis G.E."/>
            <person name="de Vos W.M."/>
            <person name="Barrangou R."/>
            <person name="Klaenhammer T.R."/>
            <person name="Caufield P.W."/>
            <person name="Cui Y."/>
            <person name="Zhang H."/>
            <person name="O'Toole P.W."/>
        </authorList>
    </citation>
    <scope>NUCLEOTIDE SEQUENCE [LARGE SCALE GENOMIC DNA]</scope>
    <source>
        <strain evidence="2 3">JCM 15530</strain>
    </source>
</reference>
<dbReference type="PANTHER" id="PTHR20992">
    <property type="entry name" value="AT15442P-RELATED"/>
    <property type="match status" value="1"/>
</dbReference>
<dbReference type="Pfam" id="PF04087">
    <property type="entry name" value="DUF389"/>
    <property type="match status" value="1"/>
</dbReference>
<feature type="transmembrane region" description="Helical" evidence="1">
    <location>
        <begin position="57"/>
        <end position="79"/>
    </location>
</feature>
<dbReference type="Proteomes" id="UP000050911">
    <property type="component" value="Unassembled WGS sequence"/>
</dbReference>
<comment type="caution">
    <text evidence="2">The sequence shown here is derived from an EMBL/GenBank/DDBJ whole genome shotgun (WGS) entry which is preliminary data.</text>
</comment>
<accession>A0A0R1HMX3</accession>
<dbReference type="RefSeq" id="WP_056942595.1">
    <property type="nucleotide sequence ID" value="NZ_AZCX01000005.1"/>
</dbReference>
<feature type="transmembrane region" description="Helical" evidence="1">
    <location>
        <begin position="129"/>
        <end position="147"/>
    </location>
</feature>
<feature type="transmembrane region" description="Helical" evidence="1">
    <location>
        <begin position="30"/>
        <end position="51"/>
    </location>
</feature>
<name>A0A0R1HMX3_9LACO</name>
<feature type="transmembrane region" description="Helical" evidence="1">
    <location>
        <begin position="154"/>
        <end position="176"/>
    </location>
</feature>
<keyword evidence="1" id="KW-1133">Transmembrane helix</keyword>
<evidence type="ECO:0000313" key="2">
    <source>
        <dbReference type="EMBL" id="KRK47846.1"/>
    </source>
</evidence>
<dbReference type="EMBL" id="AZCX01000005">
    <property type="protein sequence ID" value="KRK47846.1"/>
    <property type="molecule type" value="Genomic_DNA"/>
</dbReference>
<protein>
    <recommendedName>
        <fullName evidence="4">Integral membrane protein</fullName>
    </recommendedName>
</protein>
<keyword evidence="3" id="KW-1185">Reference proteome</keyword>
<keyword evidence="1" id="KW-0812">Transmembrane</keyword>
<gene>
    <name evidence="2" type="ORF">FC96_GL002051</name>
</gene>
<sequence>MLKQNEEGAGRPAKNITDVSSFDRAMRDDLVLSPGNLGILFCAAMIASIGLNLNSPVVIIGAILISPLMSPIQAIGYGLAISDSTLLGRALRLLGLEVVTSLVAASLYFLFSPINTPTAEILNRVQPTIWDVLIAILGGTAGIIAATKKNSINVVIGVAIATALMPPLCVAGFSIVHANWCYLGGSAYLFLINSFFIILATMIGILIYNKANHIHSTVPSRFRWVIS</sequence>
<dbReference type="AlphaFoldDB" id="A0A0R1HMX3"/>